<feature type="compositionally biased region" description="Polar residues" evidence="1">
    <location>
        <begin position="28"/>
        <end position="53"/>
    </location>
</feature>
<evidence type="ECO:0000256" key="2">
    <source>
        <dbReference type="SAM" id="Phobius"/>
    </source>
</evidence>
<dbReference type="KEGG" id="rama:IDM48_09905"/>
<keyword evidence="2" id="KW-0812">Transmembrane</keyword>
<keyword evidence="2" id="KW-1133">Transmembrane helix</keyword>
<feature type="transmembrane region" description="Helical" evidence="2">
    <location>
        <begin position="164"/>
        <end position="186"/>
    </location>
</feature>
<feature type="compositionally biased region" description="Low complexity" evidence="1">
    <location>
        <begin position="15"/>
        <end position="27"/>
    </location>
</feature>
<reference evidence="3 4" key="1">
    <citation type="submission" date="2020-09" db="EMBL/GenBank/DDBJ databases">
        <title>Investigation of environmental microbe.</title>
        <authorList>
            <person name="Ou Y."/>
            <person name="Kang Q."/>
        </authorList>
    </citation>
    <scope>NUCLEOTIDE SEQUENCE [LARGE SCALE GENOMIC DNA]</scope>
    <source>
        <strain evidence="3 4">KJZ-9</strain>
    </source>
</reference>
<feature type="compositionally biased region" description="Low complexity" evidence="1">
    <location>
        <begin position="54"/>
        <end position="75"/>
    </location>
</feature>
<dbReference type="AlphaFoldDB" id="A0A7H2BJ12"/>
<dbReference type="Proteomes" id="UP000516421">
    <property type="component" value="Chromosome"/>
</dbReference>
<dbReference type="EMBL" id="CP061538">
    <property type="protein sequence ID" value="QNV39658.1"/>
    <property type="molecule type" value="Genomic_DNA"/>
</dbReference>
<feature type="transmembrane region" description="Helical" evidence="2">
    <location>
        <begin position="111"/>
        <end position="132"/>
    </location>
</feature>
<feature type="compositionally biased region" description="Polar residues" evidence="1">
    <location>
        <begin position="1"/>
        <end position="14"/>
    </location>
</feature>
<proteinExistence type="predicted"/>
<gene>
    <name evidence="3" type="ORF">IDM48_09905</name>
</gene>
<protein>
    <submittedName>
        <fullName evidence="3">Uncharacterized protein</fullName>
    </submittedName>
</protein>
<evidence type="ECO:0000256" key="1">
    <source>
        <dbReference type="SAM" id="MobiDB-lite"/>
    </source>
</evidence>
<feature type="transmembrane region" description="Helical" evidence="2">
    <location>
        <begin position="193"/>
        <end position="218"/>
    </location>
</feature>
<feature type="region of interest" description="Disordered" evidence="1">
    <location>
        <begin position="1"/>
        <end position="102"/>
    </location>
</feature>
<dbReference type="RefSeq" id="WP_190617206.1">
    <property type="nucleotide sequence ID" value="NZ_CP061538.1"/>
</dbReference>
<evidence type="ECO:0000313" key="4">
    <source>
        <dbReference type="Proteomes" id="UP000516421"/>
    </source>
</evidence>
<keyword evidence="2" id="KW-0472">Membrane</keyword>
<organism evidence="3 4">
    <name type="scientific">Rothia amarae</name>
    <dbReference type="NCBI Taxonomy" id="169480"/>
    <lineage>
        <taxon>Bacteria</taxon>
        <taxon>Bacillati</taxon>
        <taxon>Actinomycetota</taxon>
        <taxon>Actinomycetes</taxon>
        <taxon>Micrococcales</taxon>
        <taxon>Micrococcaceae</taxon>
        <taxon>Rothia</taxon>
    </lineage>
</organism>
<accession>A0A7H2BJ12</accession>
<evidence type="ECO:0000313" key="3">
    <source>
        <dbReference type="EMBL" id="QNV39658.1"/>
    </source>
</evidence>
<name>A0A7H2BJ12_9MICC</name>
<feature type="transmembrane region" description="Helical" evidence="2">
    <location>
        <begin position="224"/>
        <end position="244"/>
    </location>
</feature>
<sequence>MSDQNDYGQIPSSDNNNYGNLNGNNAGSHTSAPHNSGAQNPGFQNPGAQSSYAGNYGQQGNYQQGNYGQPNGTQNSNGYPVPNQPPSYAGAMGYSNGAEPEKPATPKTLKIASYFIYGTILLGIIGLIMQLMNPEDLMQQTGINSIDLEGSGLTESDLQGFMQWGIWLAVIWIVIQSGLTIMFTIFMLRGANWARIVLTILMAFGIFNILAIPMAGLLGYPMGVAALSTISGLLCIGAIVYMFLRPSNEFFRKMRERKQWLAFNQYR</sequence>
<keyword evidence="4" id="KW-1185">Reference proteome</keyword>